<dbReference type="Pfam" id="PF21315">
    <property type="entry name" value="FAN1_HTH"/>
    <property type="match status" value="1"/>
</dbReference>
<dbReference type="STRING" id="48269.A0A183M556"/>
<dbReference type="AlphaFoldDB" id="A0A183M556"/>
<dbReference type="InterPro" id="IPR049125">
    <property type="entry name" value="FAN1-like_WH"/>
</dbReference>
<keyword evidence="3" id="KW-1185">Reference proteome</keyword>
<gene>
    <name evidence="2" type="ORF">SMRZ_LOCUS11181</name>
</gene>
<sequence>MKLDEITPEDSLDSVPESISSNLVGNTYAVESINDVLIMLSRDSGFSELFSESEQKWFENFRNLSNLSKSLIIRLYGRSQKIFRKSDLMKIIPNDIDQCLRELNGLRFLCTDMQSLSSEMLIHALNRPELDQLAGMYNIKNFKSLTMIQLRDTLLKTSSVSPMASFFKVSIQSKDRLKGL</sequence>
<dbReference type="Proteomes" id="UP000277204">
    <property type="component" value="Unassembled WGS sequence"/>
</dbReference>
<organism evidence="2 3">
    <name type="scientific">Schistosoma margrebowiei</name>
    <dbReference type="NCBI Taxonomy" id="48269"/>
    <lineage>
        <taxon>Eukaryota</taxon>
        <taxon>Metazoa</taxon>
        <taxon>Spiralia</taxon>
        <taxon>Lophotrochozoa</taxon>
        <taxon>Platyhelminthes</taxon>
        <taxon>Trematoda</taxon>
        <taxon>Digenea</taxon>
        <taxon>Strigeidida</taxon>
        <taxon>Schistosomatoidea</taxon>
        <taxon>Schistosomatidae</taxon>
        <taxon>Schistosoma</taxon>
    </lineage>
</organism>
<evidence type="ECO:0000259" key="1">
    <source>
        <dbReference type="Pfam" id="PF21315"/>
    </source>
</evidence>
<proteinExistence type="predicted"/>
<accession>A0A183M556</accession>
<dbReference type="EMBL" id="UZAI01006143">
    <property type="protein sequence ID" value="VDO94056.1"/>
    <property type="molecule type" value="Genomic_DNA"/>
</dbReference>
<reference evidence="2 3" key="1">
    <citation type="submission" date="2018-11" db="EMBL/GenBank/DDBJ databases">
        <authorList>
            <consortium name="Pathogen Informatics"/>
        </authorList>
    </citation>
    <scope>NUCLEOTIDE SEQUENCE [LARGE SCALE GENOMIC DNA]</scope>
    <source>
        <strain evidence="2 3">Zambia</strain>
    </source>
</reference>
<protein>
    <recommendedName>
        <fullName evidence="1">Fanconi-associated nuclease 1-like winged-helix domain-containing protein</fullName>
    </recommendedName>
</protein>
<name>A0A183M556_9TREM</name>
<feature type="domain" description="Fanconi-associated nuclease 1-like winged-helix" evidence="1">
    <location>
        <begin position="33"/>
        <end position="89"/>
    </location>
</feature>
<evidence type="ECO:0000313" key="3">
    <source>
        <dbReference type="Proteomes" id="UP000277204"/>
    </source>
</evidence>
<evidence type="ECO:0000313" key="2">
    <source>
        <dbReference type="EMBL" id="VDO94056.1"/>
    </source>
</evidence>